<reference evidence="1 2" key="1">
    <citation type="submission" date="2020-08" db="EMBL/GenBank/DDBJ databases">
        <title>Plant Genome Project.</title>
        <authorList>
            <person name="Zhang R.-G."/>
        </authorList>
    </citation>
    <scope>NUCLEOTIDE SEQUENCE [LARGE SCALE GENOMIC DNA]</scope>
    <source>
        <tissue evidence="1">Rhizome</tissue>
    </source>
</reference>
<dbReference type="Proteomes" id="UP000734854">
    <property type="component" value="Unassembled WGS sequence"/>
</dbReference>
<evidence type="ECO:0000313" key="2">
    <source>
        <dbReference type="Proteomes" id="UP000734854"/>
    </source>
</evidence>
<evidence type="ECO:0000313" key="1">
    <source>
        <dbReference type="EMBL" id="KAG6516324.1"/>
    </source>
</evidence>
<proteinExistence type="predicted"/>
<keyword evidence="2" id="KW-1185">Reference proteome</keyword>
<accession>A0A8J5HEV7</accession>
<dbReference type="EMBL" id="JACMSC010000007">
    <property type="protein sequence ID" value="KAG6516324.1"/>
    <property type="molecule type" value="Genomic_DNA"/>
</dbReference>
<organism evidence="1 2">
    <name type="scientific">Zingiber officinale</name>
    <name type="common">Ginger</name>
    <name type="synonym">Amomum zingiber</name>
    <dbReference type="NCBI Taxonomy" id="94328"/>
    <lineage>
        <taxon>Eukaryota</taxon>
        <taxon>Viridiplantae</taxon>
        <taxon>Streptophyta</taxon>
        <taxon>Embryophyta</taxon>
        <taxon>Tracheophyta</taxon>
        <taxon>Spermatophyta</taxon>
        <taxon>Magnoliopsida</taxon>
        <taxon>Liliopsida</taxon>
        <taxon>Zingiberales</taxon>
        <taxon>Zingiberaceae</taxon>
        <taxon>Zingiber</taxon>
    </lineage>
</organism>
<gene>
    <name evidence="1" type="ORF">ZIOFF_026783</name>
</gene>
<name>A0A8J5HEV7_ZINOF</name>
<comment type="caution">
    <text evidence="1">The sequence shown here is derived from an EMBL/GenBank/DDBJ whole genome shotgun (WGS) entry which is preliminary data.</text>
</comment>
<protein>
    <submittedName>
        <fullName evidence="1">Uncharacterized protein</fullName>
    </submittedName>
</protein>
<dbReference type="AlphaFoldDB" id="A0A8J5HEV7"/>
<sequence>MSLTTVGATATKVAIARPRGRRLFLGCRRLASSSRWGASLTTLGSIDTLSTLVPVHRSLSIVLEYIDADVLELVKNDTSSQSTFNCS</sequence>